<dbReference type="Proteomes" id="UP000232688">
    <property type="component" value="Unassembled WGS sequence"/>
</dbReference>
<evidence type="ECO:0000313" key="2">
    <source>
        <dbReference type="Proteomes" id="UP000232688"/>
    </source>
</evidence>
<name>A0A2I1FMJ4_9GLOM</name>
<protein>
    <submittedName>
        <fullName evidence="1">Uncharacterized protein</fullName>
    </submittedName>
</protein>
<dbReference type="AlphaFoldDB" id="A0A2I1FMJ4"/>
<proteinExistence type="predicted"/>
<dbReference type="VEuPathDB" id="FungiDB:FUN_009101"/>
<dbReference type="VEuPathDB" id="FungiDB:RhiirA1_405906"/>
<organism evidence="1 2">
    <name type="scientific">Rhizophagus irregularis</name>
    <dbReference type="NCBI Taxonomy" id="588596"/>
    <lineage>
        <taxon>Eukaryota</taxon>
        <taxon>Fungi</taxon>
        <taxon>Fungi incertae sedis</taxon>
        <taxon>Mucoromycota</taxon>
        <taxon>Glomeromycotina</taxon>
        <taxon>Glomeromycetes</taxon>
        <taxon>Glomerales</taxon>
        <taxon>Glomeraceae</taxon>
        <taxon>Rhizophagus</taxon>
    </lineage>
</organism>
<feature type="non-terminal residue" evidence="1">
    <location>
        <position position="117"/>
    </location>
</feature>
<dbReference type="EMBL" id="LLXH01009252">
    <property type="protein sequence ID" value="PKC50708.1"/>
    <property type="molecule type" value="Genomic_DNA"/>
</dbReference>
<dbReference type="VEuPathDB" id="FungiDB:RhiirFUN_025884"/>
<comment type="caution">
    <text evidence="1">The sequence shown here is derived from an EMBL/GenBank/DDBJ whole genome shotgun (WGS) entry which is preliminary data.</text>
</comment>
<accession>A0A2I1FMJ4</accession>
<gene>
    <name evidence="1" type="ORF">RhiirA1_405906</name>
</gene>
<reference evidence="1 2" key="2">
    <citation type="submission" date="2017-10" db="EMBL/GenBank/DDBJ databases">
        <title>Genome analyses suggest a sexual origin of heterokaryosis in a supposedly ancient asexual fungus.</title>
        <authorList>
            <person name="Corradi N."/>
            <person name="Sedzielewska K."/>
            <person name="Noel J."/>
            <person name="Charron P."/>
            <person name="Farinelli L."/>
            <person name="Marton T."/>
            <person name="Kruger M."/>
            <person name="Pelin A."/>
            <person name="Brachmann A."/>
            <person name="Corradi N."/>
        </authorList>
    </citation>
    <scope>NUCLEOTIDE SEQUENCE [LARGE SCALE GENOMIC DNA]</scope>
    <source>
        <strain evidence="1 2">A1</strain>
    </source>
</reference>
<evidence type="ECO:0000313" key="1">
    <source>
        <dbReference type="EMBL" id="PKC50708.1"/>
    </source>
</evidence>
<dbReference type="OrthoDB" id="2447046at2759"/>
<sequence length="117" mass="12906">MNEGQIKELMKLVWGADPADNNNPRNVGNLLENTLNNNTTAITNALQNNLNALNVLITANQNCTTSKVVDVPFFYGRDDEDSYEWCQLFEAAFAANGWPDNQKIALAAGFLKEAAQD</sequence>
<reference evidence="1 2" key="1">
    <citation type="submission" date="2017-10" db="EMBL/GenBank/DDBJ databases">
        <title>Extensive intraspecific genome diversity in a model arbuscular mycorrhizal fungus.</title>
        <authorList>
            <person name="Chen E.C.H."/>
            <person name="Morin E."/>
            <person name="Baudet D."/>
            <person name="Noel J."/>
            <person name="Ndikumana S."/>
            <person name="Charron P."/>
            <person name="St-Onge C."/>
            <person name="Giorgi J."/>
            <person name="Grigoriev I.V."/>
            <person name="Roux C."/>
            <person name="Martin F.M."/>
            <person name="Corradi N."/>
        </authorList>
    </citation>
    <scope>NUCLEOTIDE SEQUENCE [LARGE SCALE GENOMIC DNA]</scope>
    <source>
        <strain evidence="1 2">A1</strain>
    </source>
</reference>